<protein>
    <recommendedName>
        <fullName evidence="4">Tetratricopeptide repeat protein</fullName>
    </recommendedName>
</protein>
<reference evidence="3" key="1">
    <citation type="journal article" date="2019" name="Int. J. Syst. Evol. Microbiol.">
        <title>The Global Catalogue of Microorganisms (GCM) 10K type strain sequencing project: providing services to taxonomists for standard genome sequencing and annotation.</title>
        <authorList>
            <consortium name="The Broad Institute Genomics Platform"/>
            <consortium name="The Broad Institute Genome Sequencing Center for Infectious Disease"/>
            <person name="Wu L."/>
            <person name="Ma J."/>
        </authorList>
    </citation>
    <scope>NUCLEOTIDE SEQUENCE [LARGE SCALE GENOMIC DNA]</scope>
    <source>
        <strain evidence="3">CCUG 56401</strain>
    </source>
</reference>
<feature type="region of interest" description="Disordered" evidence="1">
    <location>
        <begin position="618"/>
        <end position="678"/>
    </location>
</feature>
<dbReference type="EMBL" id="JBHTIW010000026">
    <property type="protein sequence ID" value="MFD0922913.1"/>
    <property type="molecule type" value="Genomic_DNA"/>
</dbReference>
<feature type="compositionally biased region" description="Pro residues" evidence="1">
    <location>
        <begin position="378"/>
        <end position="389"/>
    </location>
</feature>
<organism evidence="2 3">
    <name type="scientific">Saccharopolyspora rosea</name>
    <dbReference type="NCBI Taxonomy" id="524884"/>
    <lineage>
        <taxon>Bacteria</taxon>
        <taxon>Bacillati</taxon>
        <taxon>Actinomycetota</taxon>
        <taxon>Actinomycetes</taxon>
        <taxon>Pseudonocardiales</taxon>
        <taxon>Pseudonocardiaceae</taxon>
        <taxon>Saccharopolyspora</taxon>
    </lineage>
</organism>
<dbReference type="RefSeq" id="WP_263251427.1">
    <property type="nucleotide sequence ID" value="NZ_BAABLT010000055.1"/>
</dbReference>
<feature type="compositionally biased region" description="Low complexity" evidence="1">
    <location>
        <begin position="486"/>
        <end position="498"/>
    </location>
</feature>
<evidence type="ECO:0000313" key="3">
    <source>
        <dbReference type="Proteomes" id="UP001597018"/>
    </source>
</evidence>
<evidence type="ECO:0000313" key="2">
    <source>
        <dbReference type="EMBL" id="MFD0922913.1"/>
    </source>
</evidence>
<comment type="caution">
    <text evidence="2">The sequence shown here is derived from an EMBL/GenBank/DDBJ whole genome shotgun (WGS) entry which is preliminary data.</text>
</comment>
<evidence type="ECO:0000256" key="1">
    <source>
        <dbReference type="SAM" id="MobiDB-lite"/>
    </source>
</evidence>
<keyword evidence="3" id="KW-1185">Reference proteome</keyword>
<feature type="region of interest" description="Disordered" evidence="1">
    <location>
        <begin position="357"/>
        <end position="391"/>
    </location>
</feature>
<feature type="region of interest" description="Disordered" evidence="1">
    <location>
        <begin position="428"/>
        <end position="605"/>
    </location>
</feature>
<proteinExistence type="predicted"/>
<gene>
    <name evidence="2" type="ORF">ACFQ16_24470</name>
</gene>
<feature type="compositionally biased region" description="Low complexity" evidence="1">
    <location>
        <begin position="365"/>
        <end position="377"/>
    </location>
</feature>
<sequence>MASVQGSHRTGSAHGLLEPARQMRWRVPEVALVLSDRAVALARGSGDRSTRLRAEALALFAANRLGRGVAATGRALAALRDAESAGEADVLAELRVELAWCARGSGSNDVALRVLDPVLRLQRVDPELRAHALLALAASLPACTRGQERTDAIDEAERLYAGSDLGRDLARLLRARVCAARAGHHRRRGDFAAAVDAAGAGIALLGELGDPAADSGEVRASLALERGLALLELGRRDEAVQESAALLAQPVRAAAAGPVGWLSLAMATRVHAPEGAYATALRLLNDTVAVSERHRLDCLLAETANSLSQFLERSEEFSAALRALRTAYAADRRWRTEVQAARLRLLEAFPGVETRVTATPPPLVEQPAEPARSASPPAAEPEPELPAEPAPSVEHPVVAEPAVAEAEELLAGTGDVRDAARRLMETLTGRAAQARQQAMPEPREPEPPSTAPEPQAAPRQPSGPDADVTAVLPVLSLSEPPEDPPVDVWPSDDQAAEPAEPEEEPTGRRSRGRSLDEIRASLRLGEQSPSGRRRARRAEEADGTAPTPAAEVLARHLNGWAPRQEAVEEPPQGAVEEPPPESPAPPEPRESQQDDQPAVAADKIGLADLLTEALMAYETGRRGQNAEAPAGRHSEARASGPTGFSRSSRTTSPSTSDISGAARHRRPAMGSGPANPQL</sequence>
<accession>A0ABW3FY66</accession>
<evidence type="ECO:0008006" key="4">
    <source>
        <dbReference type="Google" id="ProtNLM"/>
    </source>
</evidence>
<name>A0ABW3FY66_9PSEU</name>
<feature type="compositionally biased region" description="Low complexity" evidence="1">
    <location>
        <begin position="639"/>
        <end position="656"/>
    </location>
</feature>
<dbReference type="Proteomes" id="UP001597018">
    <property type="component" value="Unassembled WGS sequence"/>
</dbReference>